<name>A0AAV5MGR9_9ROSI</name>
<comment type="caution">
    <text evidence="1">The sequence shown here is derived from an EMBL/GenBank/DDBJ whole genome shotgun (WGS) entry which is preliminary data.</text>
</comment>
<organism evidence="1 2">
    <name type="scientific">Rubroshorea leprosula</name>
    <dbReference type="NCBI Taxonomy" id="152421"/>
    <lineage>
        <taxon>Eukaryota</taxon>
        <taxon>Viridiplantae</taxon>
        <taxon>Streptophyta</taxon>
        <taxon>Embryophyta</taxon>
        <taxon>Tracheophyta</taxon>
        <taxon>Spermatophyta</taxon>
        <taxon>Magnoliopsida</taxon>
        <taxon>eudicotyledons</taxon>
        <taxon>Gunneridae</taxon>
        <taxon>Pentapetalae</taxon>
        <taxon>rosids</taxon>
        <taxon>malvids</taxon>
        <taxon>Malvales</taxon>
        <taxon>Dipterocarpaceae</taxon>
        <taxon>Rubroshorea</taxon>
    </lineage>
</organism>
<reference evidence="1 2" key="1">
    <citation type="journal article" date="2021" name="Commun. Biol.">
        <title>The genome of Shorea leprosula (Dipterocarpaceae) highlights the ecological relevance of drought in aseasonal tropical rainforests.</title>
        <authorList>
            <person name="Ng K.K.S."/>
            <person name="Kobayashi M.J."/>
            <person name="Fawcett J.A."/>
            <person name="Hatakeyama M."/>
            <person name="Paape T."/>
            <person name="Ng C.H."/>
            <person name="Ang C.C."/>
            <person name="Tnah L.H."/>
            <person name="Lee C.T."/>
            <person name="Nishiyama T."/>
            <person name="Sese J."/>
            <person name="O'Brien M.J."/>
            <person name="Copetti D."/>
            <person name="Mohd Noor M.I."/>
            <person name="Ong R.C."/>
            <person name="Putra M."/>
            <person name="Sireger I.Z."/>
            <person name="Indrioko S."/>
            <person name="Kosugi Y."/>
            <person name="Izuno A."/>
            <person name="Isagi Y."/>
            <person name="Lee S.L."/>
            <person name="Shimizu K.K."/>
        </authorList>
    </citation>
    <scope>NUCLEOTIDE SEQUENCE [LARGE SCALE GENOMIC DNA]</scope>
    <source>
        <strain evidence="1">214</strain>
    </source>
</reference>
<protein>
    <recommendedName>
        <fullName evidence="3">Secreted protein</fullName>
    </recommendedName>
</protein>
<proteinExistence type="predicted"/>
<keyword evidence="2" id="KW-1185">Reference proteome</keyword>
<evidence type="ECO:0008006" key="3">
    <source>
        <dbReference type="Google" id="ProtNLM"/>
    </source>
</evidence>
<evidence type="ECO:0000313" key="2">
    <source>
        <dbReference type="Proteomes" id="UP001054252"/>
    </source>
</evidence>
<evidence type="ECO:0000313" key="1">
    <source>
        <dbReference type="EMBL" id="GKV48359.1"/>
    </source>
</evidence>
<dbReference type="PROSITE" id="PS51257">
    <property type="entry name" value="PROKAR_LIPOPROTEIN"/>
    <property type="match status" value="1"/>
</dbReference>
<sequence length="66" mass="7398">MLPLERNRISRFARCLFLPCPSVSTGCESFGFFCLRDCPSRFPSASPNPPAPAMLAEFWFLIVLSV</sequence>
<gene>
    <name evidence="1" type="ORF">SLEP1_g55183</name>
</gene>
<dbReference type="EMBL" id="BPVZ01000254">
    <property type="protein sequence ID" value="GKV48359.1"/>
    <property type="molecule type" value="Genomic_DNA"/>
</dbReference>
<dbReference type="AlphaFoldDB" id="A0AAV5MGR9"/>
<dbReference type="Proteomes" id="UP001054252">
    <property type="component" value="Unassembled WGS sequence"/>
</dbReference>
<accession>A0AAV5MGR9</accession>